<evidence type="ECO:0000259" key="1">
    <source>
        <dbReference type="SMART" id="SM00471"/>
    </source>
</evidence>
<gene>
    <name evidence="2" type="ORF">ACEZDE_11890</name>
</gene>
<proteinExistence type="predicted"/>
<dbReference type="SMART" id="SM00471">
    <property type="entry name" value="HDc"/>
    <property type="match status" value="1"/>
</dbReference>
<dbReference type="CDD" id="cd00077">
    <property type="entry name" value="HDc"/>
    <property type="match status" value="1"/>
</dbReference>
<dbReference type="Proteomes" id="UP001592531">
    <property type="component" value="Unassembled WGS sequence"/>
</dbReference>
<sequence length="251" mass="26352">MSRPPRQRPSAPLRAPAPLGALPAVRVLHGAAAALCVALAVTEAGWWALPLFGAPLLLGQLSFRRHRAIRATRRETVASLARTTELAGYTLPGHARRVADLADRLGRDLGLRRRELRLLEYAALMHDIGQLSLVDPVPGGATALLPVEEQRRIGRLGSEVIRRAGVPAQVADIVAAIAEPSAAGPDGAPAGGPVPPSAIIRVANAFDDLDGDGGGPEGRLEVVRRLRADTGRGYEPRALEALARVCLSAAP</sequence>
<dbReference type="PANTHER" id="PTHR45228:SF4">
    <property type="entry name" value="LIPOPROTEIN"/>
    <property type="match status" value="1"/>
</dbReference>
<dbReference type="PANTHER" id="PTHR45228">
    <property type="entry name" value="CYCLIC DI-GMP PHOSPHODIESTERASE TM_0186-RELATED"/>
    <property type="match status" value="1"/>
</dbReference>
<feature type="domain" description="HD/PDEase" evidence="1">
    <location>
        <begin position="87"/>
        <end position="186"/>
    </location>
</feature>
<name>A0ABV6VUA5_9ACTN</name>
<evidence type="ECO:0000313" key="2">
    <source>
        <dbReference type="EMBL" id="MFC1417346.1"/>
    </source>
</evidence>
<organism evidence="2 3">
    <name type="scientific">Streptacidiphilus cavernicola</name>
    <dbReference type="NCBI Taxonomy" id="3342716"/>
    <lineage>
        <taxon>Bacteria</taxon>
        <taxon>Bacillati</taxon>
        <taxon>Actinomycetota</taxon>
        <taxon>Actinomycetes</taxon>
        <taxon>Kitasatosporales</taxon>
        <taxon>Streptomycetaceae</taxon>
        <taxon>Streptacidiphilus</taxon>
    </lineage>
</organism>
<evidence type="ECO:0000313" key="3">
    <source>
        <dbReference type="Proteomes" id="UP001592531"/>
    </source>
</evidence>
<dbReference type="InterPro" id="IPR052020">
    <property type="entry name" value="Cyclic_di-GMP/3'3'-cGAMP_PDE"/>
</dbReference>
<comment type="caution">
    <text evidence="2">The sequence shown here is derived from an EMBL/GenBank/DDBJ whole genome shotgun (WGS) entry which is preliminary data.</text>
</comment>
<keyword evidence="3" id="KW-1185">Reference proteome</keyword>
<reference evidence="2 3" key="1">
    <citation type="submission" date="2024-09" db="EMBL/GenBank/DDBJ databases">
        <authorList>
            <person name="Lee S.D."/>
        </authorList>
    </citation>
    <scope>NUCLEOTIDE SEQUENCE [LARGE SCALE GENOMIC DNA]</scope>
    <source>
        <strain evidence="2 3">N8-3</strain>
    </source>
</reference>
<dbReference type="SUPFAM" id="SSF109604">
    <property type="entry name" value="HD-domain/PDEase-like"/>
    <property type="match status" value="1"/>
</dbReference>
<dbReference type="InterPro" id="IPR003607">
    <property type="entry name" value="HD/PDEase_dom"/>
</dbReference>
<dbReference type="Pfam" id="PF01966">
    <property type="entry name" value="HD"/>
    <property type="match status" value="1"/>
</dbReference>
<accession>A0ABV6VUA5</accession>
<protein>
    <submittedName>
        <fullName evidence="2">HD domain-containing protein</fullName>
    </submittedName>
</protein>
<dbReference type="InterPro" id="IPR006674">
    <property type="entry name" value="HD_domain"/>
</dbReference>
<dbReference type="RefSeq" id="WP_380535382.1">
    <property type="nucleotide sequence ID" value="NZ_JBHFAB010000007.1"/>
</dbReference>
<dbReference type="Gene3D" id="1.10.3210.10">
    <property type="entry name" value="Hypothetical protein af1432"/>
    <property type="match status" value="1"/>
</dbReference>
<dbReference type="EMBL" id="JBHFAB010000007">
    <property type="protein sequence ID" value="MFC1417346.1"/>
    <property type="molecule type" value="Genomic_DNA"/>
</dbReference>